<evidence type="ECO:0000313" key="1">
    <source>
        <dbReference type="EMBL" id="GEZ32723.1"/>
    </source>
</evidence>
<sequence>MEPLDTFLMRDEVISTIPERVNDEFIKSSVDDLVPIPRESELTLDSNDLECSMPIDPPLPCTNVLGDSIVDIDLLLGEHLDTLLKDKEIDFNPIKDIEELEWLLADDPIPVPKSTLLVTSLPDFKENSFREMERFDPCFSLTQSGEETSVMEIPSLGFHHMPSPRPAAYSPKVVMYCYFHLHLTSGDGFYHEPKIKEP</sequence>
<comment type="caution">
    <text evidence="1">The sequence shown here is derived from an EMBL/GenBank/DDBJ whole genome shotgun (WGS) entry which is preliminary data.</text>
</comment>
<proteinExistence type="predicted"/>
<organism evidence="1">
    <name type="scientific">Tanacetum cinerariifolium</name>
    <name type="common">Dalmatian daisy</name>
    <name type="synonym">Chrysanthemum cinerariifolium</name>
    <dbReference type="NCBI Taxonomy" id="118510"/>
    <lineage>
        <taxon>Eukaryota</taxon>
        <taxon>Viridiplantae</taxon>
        <taxon>Streptophyta</taxon>
        <taxon>Embryophyta</taxon>
        <taxon>Tracheophyta</taxon>
        <taxon>Spermatophyta</taxon>
        <taxon>Magnoliopsida</taxon>
        <taxon>eudicotyledons</taxon>
        <taxon>Gunneridae</taxon>
        <taxon>Pentapetalae</taxon>
        <taxon>asterids</taxon>
        <taxon>campanulids</taxon>
        <taxon>Asterales</taxon>
        <taxon>Asteraceae</taxon>
        <taxon>Asteroideae</taxon>
        <taxon>Anthemideae</taxon>
        <taxon>Anthemidinae</taxon>
        <taxon>Tanacetum</taxon>
    </lineage>
</organism>
<dbReference type="EMBL" id="BKCJ010265808">
    <property type="protein sequence ID" value="GEZ32723.1"/>
    <property type="molecule type" value="Genomic_DNA"/>
</dbReference>
<dbReference type="AlphaFoldDB" id="A0A699IA65"/>
<name>A0A699IA65_TANCI</name>
<protein>
    <recommendedName>
        <fullName evidence="2">NAC domain-containing protein</fullName>
    </recommendedName>
</protein>
<reference evidence="1" key="1">
    <citation type="journal article" date="2019" name="Sci. Rep.">
        <title>Draft genome of Tanacetum cinerariifolium, the natural source of mosquito coil.</title>
        <authorList>
            <person name="Yamashiro T."/>
            <person name="Shiraishi A."/>
            <person name="Satake H."/>
            <person name="Nakayama K."/>
        </authorList>
    </citation>
    <scope>NUCLEOTIDE SEQUENCE</scope>
</reference>
<evidence type="ECO:0008006" key="2">
    <source>
        <dbReference type="Google" id="ProtNLM"/>
    </source>
</evidence>
<gene>
    <name evidence="1" type="ORF">Tci_504696</name>
</gene>
<accession>A0A699IA65</accession>